<protein>
    <recommendedName>
        <fullName evidence="8">Glycosyltransferase family 92 protein</fullName>
        <ecNumber evidence="8">2.4.1.-</ecNumber>
    </recommendedName>
</protein>
<evidence type="ECO:0000256" key="3">
    <source>
        <dbReference type="ARBA" id="ARBA00022676"/>
    </source>
</evidence>
<reference evidence="9 10" key="1">
    <citation type="submission" date="2024-04" db="EMBL/GenBank/DDBJ databases">
        <authorList>
            <consortium name="Genoscope - CEA"/>
            <person name="William W."/>
        </authorList>
    </citation>
    <scope>NUCLEOTIDE SEQUENCE [LARGE SCALE GENOMIC DNA]</scope>
</reference>
<evidence type="ECO:0000256" key="7">
    <source>
        <dbReference type="ARBA" id="ARBA00023136"/>
    </source>
</evidence>
<dbReference type="GO" id="GO:0016757">
    <property type="term" value="F:glycosyltransferase activity"/>
    <property type="evidence" value="ECO:0007669"/>
    <property type="project" value="UniProtKB-UniRule"/>
</dbReference>
<dbReference type="PANTHER" id="PTHR21461">
    <property type="entry name" value="GLYCOSYLTRANSFERASE FAMILY 92 PROTEIN"/>
    <property type="match status" value="1"/>
</dbReference>
<proteinExistence type="inferred from homology"/>
<evidence type="ECO:0000256" key="5">
    <source>
        <dbReference type="ARBA" id="ARBA00022692"/>
    </source>
</evidence>
<comment type="subcellular location">
    <subcellularLocation>
        <location evidence="1">Membrane</location>
        <topology evidence="1">Single-pass membrane protein</topology>
    </subcellularLocation>
</comment>
<comment type="caution">
    <text evidence="9">The sequence shown here is derived from an EMBL/GenBank/DDBJ whole genome shotgun (WGS) entry which is preliminary data.</text>
</comment>
<evidence type="ECO:0000313" key="9">
    <source>
        <dbReference type="EMBL" id="CAL1543241.1"/>
    </source>
</evidence>
<dbReference type="Proteomes" id="UP001497497">
    <property type="component" value="Unassembled WGS sequence"/>
</dbReference>
<keyword evidence="10" id="KW-1185">Reference proteome</keyword>
<dbReference type="GO" id="GO:0016020">
    <property type="term" value="C:membrane"/>
    <property type="evidence" value="ECO:0007669"/>
    <property type="project" value="UniProtKB-SubCell"/>
</dbReference>
<dbReference type="Pfam" id="PF01697">
    <property type="entry name" value="Glyco_transf_92"/>
    <property type="match status" value="1"/>
</dbReference>
<accession>A0AAV2IAQ5</accession>
<evidence type="ECO:0000256" key="4">
    <source>
        <dbReference type="ARBA" id="ARBA00022679"/>
    </source>
</evidence>
<comment type="similarity">
    <text evidence="2 8">Belongs to the glycosyltransferase 92 family.</text>
</comment>
<dbReference type="EMBL" id="CAXITT010000535">
    <property type="protein sequence ID" value="CAL1543241.1"/>
    <property type="molecule type" value="Genomic_DNA"/>
</dbReference>
<sequence>MRVGCGWCRVCGPGRSKVTGGACLLSFMVAGFWIISTLRSQGEYREWTPRSLPTRDPSVKHFIYGRDSDVYLYSAIANDPSRRGNSSATKDQPIRDQLDIVVTTLDKARVSYECCVLYGDLKRVYVTPARVYFRYYPTKYSVGAQLKEYFHPTVYVARQFSCSVPVLKGAPLPAKITLTSSSQCSSDVNDYLEVLYPPRHPGGLAVCAKIAHSGGLDPGKVIEWFEMQRLLGVDKILIYDLGNQESINTVFRYYRKLGILDVQPYELPGTPKDRSLKEGFKRTPQFVQDETMAVLECRHRMGGYSYVLSHDLDEMVIPRENISIKTLLEESLALYPNAAGFYFFTEFFILTWGPTHPDERLMVKRYRKTREPRWECYKYVYVTDRVISMLTHEIFPKDSYTTEVLPPDDVILHHYRQCPSDTWGTCSVTTRIDDVMVRYRDLDETVLKVRMATGTKS</sequence>
<evidence type="ECO:0000256" key="2">
    <source>
        <dbReference type="ARBA" id="ARBA00007647"/>
    </source>
</evidence>
<dbReference type="EC" id="2.4.1.-" evidence="8"/>
<dbReference type="AlphaFoldDB" id="A0AAV2IAQ5"/>
<keyword evidence="5" id="KW-0812">Transmembrane</keyword>
<gene>
    <name evidence="9" type="ORF">GSLYS_00016775001</name>
</gene>
<keyword evidence="4 8" id="KW-0808">Transferase</keyword>
<keyword evidence="7" id="KW-0472">Membrane</keyword>
<evidence type="ECO:0000256" key="6">
    <source>
        <dbReference type="ARBA" id="ARBA00022989"/>
    </source>
</evidence>
<name>A0AAV2IAQ5_LYMST</name>
<dbReference type="InterPro" id="IPR008166">
    <property type="entry name" value="Glyco_transf_92"/>
</dbReference>
<dbReference type="PANTHER" id="PTHR21461:SF40">
    <property type="entry name" value="GLYCOSYLTRANSFERASE FAMILY 92 PROTEIN"/>
    <property type="match status" value="1"/>
</dbReference>
<organism evidence="9 10">
    <name type="scientific">Lymnaea stagnalis</name>
    <name type="common">Great pond snail</name>
    <name type="synonym">Helix stagnalis</name>
    <dbReference type="NCBI Taxonomy" id="6523"/>
    <lineage>
        <taxon>Eukaryota</taxon>
        <taxon>Metazoa</taxon>
        <taxon>Spiralia</taxon>
        <taxon>Lophotrochozoa</taxon>
        <taxon>Mollusca</taxon>
        <taxon>Gastropoda</taxon>
        <taxon>Heterobranchia</taxon>
        <taxon>Euthyneura</taxon>
        <taxon>Panpulmonata</taxon>
        <taxon>Hygrophila</taxon>
        <taxon>Lymnaeoidea</taxon>
        <taxon>Lymnaeidae</taxon>
        <taxon>Lymnaea</taxon>
    </lineage>
</organism>
<evidence type="ECO:0000256" key="8">
    <source>
        <dbReference type="RuleBase" id="RU366017"/>
    </source>
</evidence>
<keyword evidence="6" id="KW-1133">Transmembrane helix</keyword>
<evidence type="ECO:0000256" key="1">
    <source>
        <dbReference type="ARBA" id="ARBA00004167"/>
    </source>
</evidence>
<keyword evidence="3 8" id="KW-0328">Glycosyltransferase</keyword>
<evidence type="ECO:0000313" key="10">
    <source>
        <dbReference type="Proteomes" id="UP001497497"/>
    </source>
</evidence>
<dbReference type="GO" id="GO:0005737">
    <property type="term" value="C:cytoplasm"/>
    <property type="evidence" value="ECO:0007669"/>
    <property type="project" value="TreeGrafter"/>
</dbReference>